<dbReference type="InterPro" id="IPR050465">
    <property type="entry name" value="UPF0194_transport"/>
</dbReference>
<proteinExistence type="predicted"/>
<dbReference type="PANTHER" id="PTHR32347:SF23">
    <property type="entry name" value="BLL5650 PROTEIN"/>
    <property type="match status" value="1"/>
</dbReference>
<name>A0ABM7WF19_9ACTN</name>
<evidence type="ECO:0000259" key="3">
    <source>
        <dbReference type="Pfam" id="PF25954"/>
    </source>
</evidence>
<dbReference type="InterPro" id="IPR058792">
    <property type="entry name" value="Beta-barrel_RND_2"/>
</dbReference>
<evidence type="ECO:0000256" key="2">
    <source>
        <dbReference type="ARBA" id="ARBA00023054"/>
    </source>
</evidence>
<keyword evidence="6" id="KW-1185">Reference proteome</keyword>
<evidence type="ECO:0008006" key="7">
    <source>
        <dbReference type="Google" id="ProtNLM"/>
    </source>
</evidence>
<dbReference type="EMBL" id="AP025564">
    <property type="protein sequence ID" value="BDE94820.1"/>
    <property type="molecule type" value="Genomic_DNA"/>
</dbReference>
<dbReference type="InterPro" id="IPR058627">
    <property type="entry name" value="MdtA-like_C"/>
</dbReference>
<protein>
    <recommendedName>
        <fullName evidence="7">HlyD family secretion protein</fullName>
    </recommendedName>
</protein>
<sequence>MVKTIGKVLVVALLVAALGGIAYVLVGQDAAASDDIEAPHMPTARVEKGPIEKLVTGPGEVKPSDTEKLEMAKWRYFRSSEVPLNERIPAGTPLVEYTYGDPLVAPYDLVVLGKSLPEDEYDELTEEHYVEVARVDSMHVELAVPEAEIADLSVGQNVEVKLGAQDEAVHAGTVVKINEVGTYEATGSKYKVTVEIPNDGSMLIGMSANVSIKVGEVNDVLTVPVSAVNDGGDGTHFVLVQHVDGSLEPVEVETGLSDGTKVEVVGDLSEGDEVVVNETAPSEAIDGGGISFVSRAAEG</sequence>
<keyword evidence="2" id="KW-0175">Coiled coil</keyword>
<reference evidence="5 6" key="1">
    <citation type="submission" date="2022-01" db="EMBL/GenBank/DDBJ databases">
        <title>Novel bile acid biosynthetic pathways are enriched in the microbiome of centenarians.</title>
        <authorList>
            <person name="Sato Y."/>
            <person name="Atarashi K."/>
            <person name="Plichta R.D."/>
            <person name="Arai Y."/>
            <person name="Sasajima S."/>
            <person name="Kearney M.S."/>
            <person name="Suda W."/>
            <person name="Takeshita K."/>
            <person name="Sasaki T."/>
            <person name="Okamoto S."/>
            <person name="Skelly N.A."/>
            <person name="Okamura Y."/>
            <person name="Vlamakis H."/>
            <person name="Li Y."/>
            <person name="Tanoue T."/>
            <person name="Takei H."/>
            <person name="Nittono H."/>
            <person name="Narushima S."/>
            <person name="Irie J."/>
            <person name="Itoh H."/>
            <person name="Moriya K."/>
            <person name="Sugiura Y."/>
            <person name="Suematsu M."/>
            <person name="Moritoki N."/>
            <person name="Shibata S."/>
            <person name="Littman R.D."/>
            <person name="Fischbach A.M."/>
            <person name="Uwamino Y."/>
            <person name="Inoue T."/>
            <person name="Honda A."/>
            <person name="Hattori M."/>
            <person name="Murai T."/>
            <person name="Xavier J.R."/>
            <person name="Hirose N."/>
            <person name="Honda K."/>
        </authorList>
    </citation>
    <scope>NUCLEOTIDE SEQUENCE [LARGE SCALE GENOMIC DNA]</scope>
    <source>
        <strain evidence="5 6">CE91-St30</strain>
    </source>
</reference>
<dbReference type="RefSeq" id="WP_244411350.1">
    <property type="nucleotide sequence ID" value="NZ_AP025564.1"/>
</dbReference>
<evidence type="ECO:0000259" key="4">
    <source>
        <dbReference type="Pfam" id="PF25967"/>
    </source>
</evidence>
<dbReference type="Pfam" id="PF25954">
    <property type="entry name" value="Beta-barrel_RND_2"/>
    <property type="match status" value="1"/>
</dbReference>
<organism evidence="5 6">
    <name type="scientific">Raoultibacter timonensis</name>
    <dbReference type="NCBI Taxonomy" id="1907662"/>
    <lineage>
        <taxon>Bacteria</taxon>
        <taxon>Bacillati</taxon>
        <taxon>Actinomycetota</taxon>
        <taxon>Coriobacteriia</taxon>
        <taxon>Eggerthellales</taxon>
        <taxon>Eggerthellaceae</taxon>
        <taxon>Raoultibacter</taxon>
    </lineage>
</organism>
<feature type="domain" description="CusB-like beta-barrel" evidence="3">
    <location>
        <begin position="140"/>
        <end position="213"/>
    </location>
</feature>
<dbReference type="Proteomes" id="UP001320544">
    <property type="component" value="Chromosome"/>
</dbReference>
<accession>A0ABM7WF19</accession>
<feature type="domain" description="Multidrug resistance protein MdtA-like C-terminal permuted SH3" evidence="4">
    <location>
        <begin position="219"/>
        <end position="278"/>
    </location>
</feature>
<dbReference type="Pfam" id="PF25967">
    <property type="entry name" value="RND-MFP_C"/>
    <property type="match status" value="1"/>
</dbReference>
<evidence type="ECO:0000313" key="5">
    <source>
        <dbReference type="EMBL" id="BDE94820.1"/>
    </source>
</evidence>
<dbReference type="Gene3D" id="2.40.30.170">
    <property type="match status" value="1"/>
</dbReference>
<dbReference type="PANTHER" id="PTHR32347">
    <property type="entry name" value="EFFLUX SYSTEM COMPONENT YKNX-RELATED"/>
    <property type="match status" value="1"/>
</dbReference>
<comment type="subcellular location">
    <subcellularLocation>
        <location evidence="1">Cell envelope</location>
    </subcellularLocation>
</comment>
<evidence type="ECO:0000313" key="6">
    <source>
        <dbReference type="Proteomes" id="UP001320544"/>
    </source>
</evidence>
<evidence type="ECO:0000256" key="1">
    <source>
        <dbReference type="ARBA" id="ARBA00004196"/>
    </source>
</evidence>
<gene>
    <name evidence="5" type="ORF">CE91St30_01530</name>
</gene>
<dbReference type="Gene3D" id="2.40.420.20">
    <property type="match status" value="1"/>
</dbReference>